<dbReference type="InterPro" id="IPR027417">
    <property type="entry name" value="P-loop_NTPase"/>
</dbReference>
<name>A0A142BVI6_9BACT</name>
<dbReference type="InterPro" id="IPR002611">
    <property type="entry name" value="IstB_ATP-bd"/>
</dbReference>
<dbReference type="PANTHER" id="PTHR30050:SF4">
    <property type="entry name" value="ATP-BINDING PROTEIN RV3427C IN INSERTION SEQUENCE-RELATED"/>
    <property type="match status" value="1"/>
</dbReference>
<reference evidence="2" key="1">
    <citation type="journal article" date="2016" name="Appl. Environ. Microbiol.">
        <title>Diversity of the Tetracycline Mobilome within a Chinese Pig Manure Sample.</title>
        <authorList>
            <person name="Leclercq S.O."/>
            <person name="Wang C."/>
            <person name="Zhu Y."/>
            <person name="Wu H."/>
            <person name="Du X."/>
            <person name="Liu Z."/>
            <person name="Feng J."/>
        </authorList>
    </citation>
    <scope>NUCLEOTIDE SEQUENCE</scope>
</reference>
<dbReference type="GO" id="GO:0005524">
    <property type="term" value="F:ATP binding"/>
    <property type="evidence" value="ECO:0007669"/>
    <property type="project" value="InterPro"/>
</dbReference>
<dbReference type="GO" id="GO:0006260">
    <property type="term" value="P:DNA replication"/>
    <property type="evidence" value="ECO:0007669"/>
    <property type="project" value="TreeGrafter"/>
</dbReference>
<protein>
    <submittedName>
        <fullName evidence="2">DNA replication protein DnaC</fullName>
    </submittedName>
</protein>
<dbReference type="PANTHER" id="PTHR30050">
    <property type="entry name" value="CHROMOSOMAL REPLICATION INITIATOR PROTEIN DNAA"/>
    <property type="match status" value="1"/>
</dbReference>
<organism evidence="2">
    <name type="scientific">uncultured bacterium IN-02</name>
    <dbReference type="NCBI Taxonomy" id="1805580"/>
    <lineage>
        <taxon>Bacteria</taxon>
        <taxon>environmental samples</taxon>
    </lineage>
</organism>
<dbReference type="Gene3D" id="3.40.50.300">
    <property type="entry name" value="P-loop containing nucleotide triphosphate hydrolases"/>
    <property type="match status" value="1"/>
</dbReference>
<dbReference type="SUPFAM" id="SSF52540">
    <property type="entry name" value="P-loop containing nucleoside triphosphate hydrolases"/>
    <property type="match status" value="1"/>
</dbReference>
<reference evidence="2" key="2">
    <citation type="submission" date="2016-02" db="EMBL/GenBank/DDBJ databases">
        <authorList>
            <person name="Wen L."/>
            <person name="He K."/>
            <person name="Yang H."/>
        </authorList>
    </citation>
    <scope>NUCLEOTIDE SEQUENCE</scope>
</reference>
<gene>
    <name evidence="2" type="primary">dnaC</name>
</gene>
<accession>A0A142BVI6</accession>
<dbReference type="AlphaFoldDB" id="A0A142BVI6"/>
<evidence type="ECO:0000259" key="1">
    <source>
        <dbReference type="Pfam" id="PF01695"/>
    </source>
</evidence>
<sequence length="311" mass="34715">MRITQSIENEYKAARTQALREAEARRKAAYAALPRLAAIEEEKNSTAFALGLKLRDAEDPDALRAETAERIAALNAEAERLLADNGIAPEMLKPQFRCKECEDTGFVGTQRRMCACLRKRLLREEYASSGFAENACFERFDTGIYKDETQRRRSVRAKEICEEYAEKLSFNGARGLLLLGDAGLGKTFLLDCIGQRALARGHSVQKYTAYNLLDRMLRAMRERDGGLTAAGLAAPDLLLIDDLGTEPFLQNVTYELLFSAINERQNAGKATAIATNLGKAQILEDYGERLFSRMTSPRLFSVIELKGKSLR</sequence>
<feature type="domain" description="IstB-like ATP-binding" evidence="1">
    <location>
        <begin position="168"/>
        <end position="284"/>
    </location>
</feature>
<proteinExistence type="predicted"/>
<evidence type="ECO:0000313" key="2">
    <source>
        <dbReference type="EMBL" id="AMP42124.1"/>
    </source>
</evidence>
<dbReference type="EMBL" id="KU736867">
    <property type="protein sequence ID" value="AMP42124.1"/>
    <property type="molecule type" value="Genomic_DNA"/>
</dbReference>
<dbReference type="Pfam" id="PF01695">
    <property type="entry name" value="IstB_IS21"/>
    <property type="match status" value="1"/>
</dbReference>